<evidence type="ECO:0000256" key="10">
    <source>
        <dbReference type="ARBA" id="ARBA00023235"/>
    </source>
</evidence>
<dbReference type="SUPFAM" id="SSF48024">
    <property type="entry name" value="N-terminal domain of DnaB helicase"/>
    <property type="match status" value="1"/>
</dbReference>
<dbReference type="PANTHER" id="PTHR30153">
    <property type="entry name" value="REPLICATIVE DNA HELICASE DNAB"/>
    <property type="match status" value="1"/>
</dbReference>
<dbReference type="EMBL" id="AGWX01000002">
    <property type="protein sequence ID" value="EKS39582.1"/>
    <property type="molecule type" value="Genomic_DNA"/>
</dbReference>
<keyword evidence="6 14" id="KW-0378">Hydrolase</keyword>
<keyword evidence="3 14" id="KW-0639">Primosome</keyword>
<gene>
    <name evidence="16" type="ORF">HMPREF9695_01543</name>
</gene>
<dbReference type="GO" id="GO:0003677">
    <property type="term" value="F:DNA binding"/>
    <property type="evidence" value="ECO:0007669"/>
    <property type="project" value="UniProtKB-UniRule"/>
</dbReference>
<comment type="caution">
    <text evidence="16">The sequence shown here is derived from an EMBL/GenBank/DDBJ whole genome shotgun (WGS) entry which is preliminary data.</text>
</comment>
<dbReference type="eggNOG" id="COG0305">
    <property type="taxonomic scope" value="Bacteria"/>
</dbReference>
<proteinExistence type="inferred from homology"/>
<evidence type="ECO:0000256" key="4">
    <source>
        <dbReference type="ARBA" id="ARBA00022705"/>
    </source>
</evidence>
<dbReference type="GO" id="GO:0005829">
    <property type="term" value="C:cytosol"/>
    <property type="evidence" value="ECO:0007669"/>
    <property type="project" value="TreeGrafter"/>
</dbReference>
<evidence type="ECO:0000256" key="6">
    <source>
        <dbReference type="ARBA" id="ARBA00022801"/>
    </source>
</evidence>
<dbReference type="PANTHER" id="PTHR30153:SF2">
    <property type="entry name" value="REPLICATIVE DNA HELICASE"/>
    <property type="match status" value="1"/>
</dbReference>
<dbReference type="InterPro" id="IPR027417">
    <property type="entry name" value="P-loop_NTPase"/>
</dbReference>
<evidence type="ECO:0000256" key="9">
    <source>
        <dbReference type="ARBA" id="ARBA00023125"/>
    </source>
</evidence>
<keyword evidence="17" id="KW-1185">Reference proteome</keyword>
<dbReference type="Pfam" id="PF03796">
    <property type="entry name" value="DnaB_C"/>
    <property type="match status" value="1"/>
</dbReference>
<dbReference type="InterPro" id="IPR007693">
    <property type="entry name" value="DNA_helicase_DnaB-like_N"/>
</dbReference>
<accession>K8PAE1</accession>
<evidence type="ECO:0000313" key="16">
    <source>
        <dbReference type="EMBL" id="EKS39582.1"/>
    </source>
</evidence>
<dbReference type="Proteomes" id="UP000001096">
    <property type="component" value="Unassembled WGS sequence"/>
</dbReference>
<keyword evidence="10" id="KW-0413">Isomerase</keyword>
<dbReference type="GO" id="GO:0016887">
    <property type="term" value="F:ATP hydrolysis activity"/>
    <property type="evidence" value="ECO:0007669"/>
    <property type="project" value="RHEA"/>
</dbReference>
<keyword evidence="7 14" id="KW-0347">Helicase</keyword>
<feature type="domain" description="SF4 helicase" evidence="15">
    <location>
        <begin position="221"/>
        <end position="518"/>
    </location>
</feature>
<dbReference type="InterPro" id="IPR007692">
    <property type="entry name" value="DNA_helicase_DnaB"/>
</dbReference>
<dbReference type="SMART" id="SM00382">
    <property type="entry name" value="AAA"/>
    <property type="match status" value="1"/>
</dbReference>
<keyword evidence="8 14" id="KW-0067">ATP-binding</keyword>
<dbReference type="InterPro" id="IPR003593">
    <property type="entry name" value="AAA+_ATPase"/>
</dbReference>
<evidence type="ECO:0000256" key="1">
    <source>
        <dbReference type="ARBA" id="ARBA00008428"/>
    </source>
</evidence>
<evidence type="ECO:0000313" key="17">
    <source>
        <dbReference type="Proteomes" id="UP000001096"/>
    </source>
</evidence>
<sequence>MALSPGPAAVLDTRPVFAELEACSPAMAISDSNIIKLAPEAGTPAYRVAPHNIEAEQGLLGAILVNNDAFYRVSDFLEPKHFFEPIHQLFFETAGSLIRAGKIATPVTLKTFVPADTDLGGMTVAQYLARLAAEATTIINAQDYGRTVYDLSIRRDLIRVGEDMVNVAFDAPVDFAPRAQIEDAEKKLYELAESGRYDGGFQKFSRALTTAVDMAAAAYSRDGNLSGLASGLRDMDTKMGGLQPSDLIILAGRPAMGKTALATNIAFNIARNWRGEVQADGQMKSVDGGIVGFFSLEMSAEQLATRILSERTGISSSSIRRGGISERDFEKIRDHSIEMQNLPFYVDDSGGISISQLTARARRLKRQKGLDLLIIDYIQLLSGSGKRSDNRVQEITEITTGLKALAKELNVPIIALSQLSRQVENRDDKRPQLADLRESGSIEQDADVVLFVYREEYYLQSKEPRPGTPEHEKWMLDMSLVHGKAEVIIGKQRHGPTGTINLHFDANVTRFGDLAHDGQVPERFG</sequence>
<evidence type="ECO:0000259" key="15">
    <source>
        <dbReference type="PROSITE" id="PS51199"/>
    </source>
</evidence>
<evidence type="ECO:0000256" key="3">
    <source>
        <dbReference type="ARBA" id="ARBA00022515"/>
    </source>
</evidence>
<dbReference type="InterPro" id="IPR016136">
    <property type="entry name" value="DNA_helicase_N/primase_C"/>
</dbReference>
<evidence type="ECO:0000256" key="5">
    <source>
        <dbReference type="ARBA" id="ARBA00022741"/>
    </source>
</evidence>
<evidence type="ECO:0000256" key="13">
    <source>
        <dbReference type="NCBIfam" id="TIGR00665"/>
    </source>
</evidence>
<dbReference type="InterPro" id="IPR007694">
    <property type="entry name" value="DNA_helicase_DnaB-like_C"/>
</dbReference>
<evidence type="ECO:0000256" key="12">
    <source>
        <dbReference type="ARBA" id="ARBA00048954"/>
    </source>
</evidence>
<evidence type="ECO:0000256" key="11">
    <source>
        <dbReference type="ARBA" id="ARBA00044932"/>
    </source>
</evidence>
<dbReference type="GO" id="GO:0043139">
    <property type="term" value="F:5'-3' DNA helicase activity"/>
    <property type="evidence" value="ECO:0007669"/>
    <property type="project" value="UniProtKB-EC"/>
</dbReference>
<keyword evidence="5 14" id="KW-0547">Nucleotide-binding</keyword>
<dbReference type="NCBIfam" id="NF006606">
    <property type="entry name" value="PRK09165.1"/>
    <property type="match status" value="1"/>
</dbReference>
<dbReference type="Gene3D" id="1.10.860.10">
    <property type="entry name" value="DNAb Helicase, Chain A"/>
    <property type="match status" value="1"/>
</dbReference>
<evidence type="ECO:0000256" key="14">
    <source>
        <dbReference type="RuleBase" id="RU362085"/>
    </source>
</evidence>
<comment type="similarity">
    <text evidence="1 14">Belongs to the helicase family. DnaB subfamily.</text>
</comment>
<evidence type="ECO:0000256" key="7">
    <source>
        <dbReference type="ARBA" id="ARBA00022806"/>
    </source>
</evidence>
<dbReference type="CDD" id="cd00984">
    <property type="entry name" value="DnaB_C"/>
    <property type="match status" value="1"/>
</dbReference>
<comment type="function">
    <text evidence="11 14">The main replicative DNA helicase, it participates in initiation and elongation during chromosome replication. Travels ahead of the DNA replisome, separating dsDNA into templates for DNA synthesis. A processive ATP-dependent 5'-3' DNA helicase it has DNA-dependent ATPase activity.</text>
</comment>
<reference evidence="16 17" key="1">
    <citation type="submission" date="2012-04" db="EMBL/GenBank/DDBJ databases">
        <title>The Genome Sequence of Afipia broomeae ATCC 49717.</title>
        <authorList>
            <consortium name="The Broad Institute Genome Sequencing Platform"/>
            <person name="Earl A."/>
            <person name="Ward D."/>
            <person name="Feldgarden M."/>
            <person name="Gevers D."/>
            <person name="Huys G."/>
            <person name="Walker B."/>
            <person name="Young S.K."/>
            <person name="Zeng Q."/>
            <person name="Gargeya S."/>
            <person name="Fitzgerald M."/>
            <person name="Haas B."/>
            <person name="Abouelleil A."/>
            <person name="Alvarado L."/>
            <person name="Arachchi H.M."/>
            <person name="Berlin A."/>
            <person name="Chapman S.B."/>
            <person name="Goldberg J."/>
            <person name="Griggs A."/>
            <person name="Gujja S."/>
            <person name="Hansen M."/>
            <person name="Howarth C."/>
            <person name="Imamovic A."/>
            <person name="Larimer J."/>
            <person name="McCowen C."/>
            <person name="Montmayeur A."/>
            <person name="Murphy C."/>
            <person name="Neiman D."/>
            <person name="Pearson M."/>
            <person name="Priest M."/>
            <person name="Roberts A."/>
            <person name="Saif S."/>
            <person name="Shea T."/>
            <person name="Sisk P."/>
            <person name="Sykes S."/>
            <person name="Wortman J."/>
            <person name="Nusbaum C."/>
            <person name="Birren B."/>
        </authorList>
    </citation>
    <scope>NUCLEOTIDE SEQUENCE [LARGE SCALE GENOMIC DNA]</scope>
    <source>
        <strain evidence="16 17">ATCC 49717</strain>
    </source>
</reference>
<dbReference type="Gene3D" id="3.40.50.300">
    <property type="entry name" value="P-loop containing nucleotide triphosphate hydrolases"/>
    <property type="match status" value="1"/>
</dbReference>
<organism evidence="16 17">
    <name type="scientific">Afipia broomeae ATCC 49717</name>
    <dbReference type="NCBI Taxonomy" id="883078"/>
    <lineage>
        <taxon>Bacteria</taxon>
        <taxon>Pseudomonadati</taxon>
        <taxon>Pseudomonadota</taxon>
        <taxon>Alphaproteobacteria</taxon>
        <taxon>Hyphomicrobiales</taxon>
        <taxon>Nitrobacteraceae</taxon>
        <taxon>Afipia</taxon>
    </lineage>
</organism>
<dbReference type="HOGENOM" id="CLU_005373_0_2_5"/>
<dbReference type="GO" id="GO:1990077">
    <property type="term" value="C:primosome complex"/>
    <property type="evidence" value="ECO:0007669"/>
    <property type="project" value="UniProtKB-UniRule"/>
</dbReference>
<evidence type="ECO:0000256" key="2">
    <source>
        <dbReference type="ARBA" id="ARBA00011643"/>
    </source>
</evidence>
<keyword evidence="9 14" id="KW-0238">DNA-binding</keyword>
<dbReference type="NCBIfam" id="TIGR00665">
    <property type="entry name" value="DnaB"/>
    <property type="match status" value="1"/>
</dbReference>
<comment type="catalytic activity">
    <reaction evidence="12 14">
        <text>ATP + H2O = ADP + phosphate + H(+)</text>
        <dbReference type="Rhea" id="RHEA:13065"/>
        <dbReference type="ChEBI" id="CHEBI:15377"/>
        <dbReference type="ChEBI" id="CHEBI:15378"/>
        <dbReference type="ChEBI" id="CHEBI:30616"/>
        <dbReference type="ChEBI" id="CHEBI:43474"/>
        <dbReference type="ChEBI" id="CHEBI:456216"/>
        <dbReference type="EC" id="5.6.2.3"/>
    </reaction>
</comment>
<evidence type="ECO:0000256" key="8">
    <source>
        <dbReference type="ARBA" id="ARBA00022840"/>
    </source>
</evidence>
<dbReference type="AlphaFoldDB" id="K8PAE1"/>
<dbReference type="Pfam" id="PF00772">
    <property type="entry name" value="DnaB"/>
    <property type="match status" value="1"/>
</dbReference>
<keyword evidence="4 14" id="KW-0235">DNA replication</keyword>
<dbReference type="InterPro" id="IPR036185">
    <property type="entry name" value="DNA_heli_DnaB-like_N_sf"/>
</dbReference>
<name>K8PAE1_9BRAD</name>
<protein>
    <recommendedName>
        <fullName evidence="13 14">Replicative DNA helicase</fullName>
        <ecNumber evidence="13 14">5.6.2.3</ecNumber>
    </recommendedName>
</protein>
<dbReference type="GO" id="GO:0006269">
    <property type="term" value="P:DNA replication, synthesis of primer"/>
    <property type="evidence" value="ECO:0007669"/>
    <property type="project" value="UniProtKB-UniRule"/>
</dbReference>
<dbReference type="GO" id="GO:0005524">
    <property type="term" value="F:ATP binding"/>
    <property type="evidence" value="ECO:0007669"/>
    <property type="project" value="UniProtKB-UniRule"/>
</dbReference>
<dbReference type="PROSITE" id="PS51199">
    <property type="entry name" value="SF4_HELICASE"/>
    <property type="match status" value="1"/>
</dbReference>
<dbReference type="SUPFAM" id="SSF52540">
    <property type="entry name" value="P-loop containing nucleoside triphosphate hydrolases"/>
    <property type="match status" value="1"/>
</dbReference>
<dbReference type="EC" id="5.6.2.3" evidence="13 14"/>
<dbReference type="PATRIC" id="fig|883078.3.peg.1582"/>
<comment type="subunit">
    <text evidence="2">Homohexamer.</text>
</comment>